<dbReference type="InterPro" id="IPR001466">
    <property type="entry name" value="Beta-lactam-related"/>
</dbReference>
<evidence type="ECO:0000259" key="2">
    <source>
        <dbReference type="Pfam" id="PF00144"/>
    </source>
</evidence>
<feature type="chain" id="PRO_5012775460" evidence="1">
    <location>
        <begin position="22"/>
        <end position="479"/>
    </location>
</feature>
<keyword evidence="4" id="KW-1185">Reference proteome</keyword>
<evidence type="ECO:0000313" key="3">
    <source>
        <dbReference type="EMBL" id="SKC84303.1"/>
    </source>
</evidence>
<dbReference type="Pfam" id="PF00144">
    <property type="entry name" value="Beta-lactamase"/>
    <property type="match status" value="1"/>
</dbReference>
<dbReference type="OrthoDB" id="9793489at2"/>
<dbReference type="InterPro" id="IPR050491">
    <property type="entry name" value="AmpC-like"/>
</dbReference>
<dbReference type="Proteomes" id="UP000190961">
    <property type="component" value="Unassembled WGS sequence"/>
</dbReference>
<dbReference type="AlphaFoldDB" id="A0A1T5M877"/>
<dbReference type="Gene3D" id="3.40.710.10">
    <property type="entry name" value="DD-peptidase/beta-lactamase superfamily"/>
    <property type="match status" value="1"/>
</dbReference>
<keyword evidence="1" id="KW-0732">Signal</keyword>
<dbReference type="STRING" id="688867.SAMN05660236_4742"/>
<dbReference type="InterPro" id="IPR012338">
    <property type="entry name" value="Beta-lactam/transpept-like"/>
</dbReference>
<organism evidence="3 4">
    <name type="scientific">Ohtaekwangia koreensis</name>
    <dbReference type="NCBI Taxonomy" id="688867"/>
    <lineage>
        <taxon>Bacteria</taxon>
        <taxon>Pseudomonadati</taxon>
        <taxon>Bacteroidota</taxon>
        <taxon>Cytophagia</taxon>
        <taxon>Cytophagales</taxon>
        <taxon>Fulvivirgaceae</taxon>
        <taxon>Ohtaekwangia</taxon>
    </lineage>
</organism>
<protein>
    <submittedName>
        <fullName evidence="3">CubicO group peptidase, beta-lactamase class C family</fullName>
    </submittedName>
</protein>
<evidence type="ECO:0000256" key="1">
    <source>
        <dbReference type="SAM" id="SignalP"/>
    </source>
</evidence>
<sequence length="479" mass="54305">MKIRTVSTSIILLLITYNAIAQFPDQWIEKKIDSLFSEYNSETAGVAVVVVKDGKIVFKKGYGMANLEYDIPVTTQTPMHIGSVSKQFTAFSVYLLERQGKISFEDDIRKYIPELPDYGSPIRIKHLLAHTSGLRDQWAIHALAGWHEEDVITTEQILKLASIQKELNFKTGTAFGYCNTGYTLLAEAVSRITGQSFSDFTRANIFEPLGMTNSLFYDDYHKTIKNRAYSYQLKDGKFTKMEQSHSNVGPSNLLTTAEDLAKWVNNFDNPIVGDQALIKAFNEISVLDNNEPVVWAMSQEDTIYHAKGQLRRKHKGLPVISHGGHVAGYRAVLMRFPENNLAVITLSNNEHYTMLGKVTPLIDLYLQDKFIEVPNVITTQSASKTPAEPEKYSNRLTDFEGAYQSDELTTVYRFKIIKDTLIMTHPRLSDMELSPIGKDKFSGVNTFAFELEFIRKGKEVTRFKISNFGAKNVKFKRIK</sequence>
<evidence type="ECO:0000313" key="4">
    <source>
        <dbReference type="Proteomes" id="UP000190961"/>
    </source>
</evidence>
<dbReference type="PANTHER" id="PTHR46825">
    <property type="entry name" value="D-ALANYL-D-ALANINE-CARBOXYPEPTIDASE/ENDOPEPTIDASE AMPH"/>
    <property type="match status" value="1"/>
</dbReference>
<proteinExistence type="predicted"/>
<reference evidence="3 4" key="1">
    <citation type="submission" date="2017-02" db="EMBL/GenBank/DDBJ databases">
        <authorList>
            <person name="Peterson S.W."/>
        </authorList>
    </citation>
    <scope>NUCLEOTIDE SEQUENCE [LARGE SCALE GENOMIC DNA]</scope>
    <source>
        <strain evidence="3 4">DSM 25262</strain>
    </source>
</reference>
<gene>
    <name evidence="3" type="ORF">SAMN05660236_4742</name>
</gene>
<feature type="signal peptide" evidence="1">
    <location>
        <begin position="1"/>
        <end position="21"/>
    </location>
</feature>
<name>A0A1T5M877_9BACT</name>
<feature type="domain" description="Beta-lactamase-related" evidence="2">
    <location>
        <begin position="33"/>
        <end position="353"/>
    </location>
</feature>
<accession>A0A1T5M877</accession>
<dbReference type="RefSeq" id="WP_159453792.1">
    <property type="nucleotide sequence ID" value="NZ_FUZU01000003.1"/>
</dbReference>
<dbReference type="EMBL" id="FUZU01000003">
    <property type="protein sequence ID" value="SKC84303.1"/>
    <property type="molecule type" value="Genomic_DNA"/>
</dbReference>
<dbReference type="SUPFAM" id="SSF56601">
    <property type="entry name" value="beta-lactamase/transpeptidase-like"/>
    <property type="match status" value="1"/>
</dbReference>
<dbReference type="PANTHER" id="PTHR46825:SF9">
    <property type="entry name" value="BETA-LACTAMASE-RELATED DOMAIN-CONTAINING PROTEIN"/>
    <property type="match status" value="1"/>
</dbReference>